<dbReference type="RefSeq" id="XP_062735859.1">
    <property type="nucleotide sequence ID" value="XM_062872216.1"/>
</dbReference>
<evidence type="ECO:0000313" key="2">
    <source>
        <dbReference type="Proteomes" id="UP001322138"/>
    </source>
</evidence>
<comment type="caution">
    <text evidence="1">The sequence shown here is derived from an EMBL/GenBank/DDBJ whole genome shotgun (WGS) entry which is preliminary data.</text>
</comment>
<gene>
    <name evidence="1" type="ORF">QC761_0028770</name>
</gene>
<dbReference type="EMBL" id="JAFFGZ010000003">
    <property type="protein sequence ID" value="KAK4646883.1"/>
    <property type="molecule type" value="Genomic_DNA"/>
</dbReference>
<dbReference type="Proteomes" id="UP001322138">
    <property type="component" value="Unassembled WGS sequence"/>
</dbReference>
<reference evidence="1 2" key="1">
    <citation type="journal article" date="2023" name="bioRxiv">
        <title>High-quality genome assemblies of four members of thePodospora anserinaspecies complex.</title>
        <authorList>
            <person name="Ament-Velasquez S.L."/>
            <person name="Vogan A.A."/>
            <person name="Wallerman O."/>
            <person name="Hartmann F."/>
            <person name="Gautier V."/>
            <person name="Silar P."/>
            <person name="Giraud T."/>
            <person name="Johannesson H."/>
        </authorList>
    </citation>
    <scope>NUCLEOTIDE SEQUENCE [LARGE SCALE GENOMIC DNA]</scope>
    <source>
        <strain evidence="1 2">CBS 112042</strain>
    </source>
</reference>
<organism evidence="1 2">
    <name type="scientific">Podospora bellae-mahoneyi</name>
    <dbReference type="NCBI Taxonomy" id="2093777"/>
    <lineage>
        <taxon>Eukaryota</taxon>
        <taxon>Fungi</taxon>
        <taxon>Dikarya</taxon>
        <taxon>Ascomycota</taxon>
        <taxon>Pezizomycotina</taxon>
        <taxon>Sordariomycetes</taxon>
        <taxon>Sordariomycetidae</taxon>
        <taxon>Sordariales</taxon>
        <taxon>Podosporaceae</taxon>
        <taxon>Podospora</taxon>
    </lineage>
</organism>
<proteinExistence type="predicted"/>
<evidence type="ECO:0000313" key="1">
    <source>
        <dbReference type="EMBL" id="KAK4646883.1"/>
    </source>
</evidence>
<protein>
    <submittedName>
        <fullName evidence="1">Uncharacterized protein</fullName>
    </submittedName>
</protein>
<dbReference type="GeneID" id="87891334"/>
<name>A0ABR0FSE9_9PEZI</name>
<keyword evidence="2" id="KW-1185">Reference proteome</keyword>
<accession>A0ABR0FSE9</accession>
<sequence>MAIVGSPTQLGTTDEETWEACQTTCSVAAANSAFIKESNLNHENERGFAKMKSVHPKARAIGLNPTAPYEVRRGE</sequence>